<dbReference type="RefSeq" id="WP_136455547.1">
    <property type="nucleotide sequence ID" value="NZ_SSWH01000014.1"/>
</dbReference>
<organism evidence="3 4">
    <name type="scientific">Arthrobacter echini</name>
    <dbReference type="NCBI Taxonomy" id="1529066"/>
    <lineage>
        <taxon>Bacteria</taxon>
        <taxon>Bacillati</taxon>
        <taxon>Actinomycetota</taxon>
        <taxon>Actinomycetes</taxon>
        <taxon>Micrococcales</taxon>
        <taxon>Micrococcaceae</taxon>
        <taxon>Arthrobacter</taxon>
    </lineage>
</organism>
<reference evidence="3 4" key="1">
    <citation type="submission" date="2019-04" db="EMBL/GenBank/DDBJ databases">
        <authorList>
            <person name="Liu Q."/>
            <person name="Xin Y.-H."/>
        </authorList>
    </citation>
    <scope>NUCLEOTIDE SEQUENCE [LARGE SCALE GENOMIC DNA]</scope>
    <source>
        <strain evidence="3 4">AM23</strain>
    </source>
</reference>
<feature type="domain" description="Glycosyltransferase 2-like" evidence="1">
    <location>
        <begin position="197"/>
        <end position="299"/>
    </location>
</feature>
<dbReference type="Proteomes" id="UP000305233">
    <property type="component" value="Unassembled WGS sequence"/>
</dbReference>
<dbReference type="Pfam" id="PF13524">
    <property type="entry name" value="Glyco_trans_1_2"/>
    <property type="match status" value="1"/>
</dbReference>
<comment type="caution">
    <text evidence="3">The sequence shown here is derived from an EMBL/GenBank/DDBJ whole genome shotgun (WGS) entry which is preliminary data.</text>
</comment>
<dbReference type="SUPFAM" id="SSF53448">
    <property type="entry name" value="Nucleotide-diphospho-sugar transferases"/>
    <property type="match status" value="2"/>
</dbReference>
<dbReference type="Gene3D" id="3.90.550.10">
    <property type="entry name" value="Spore Coat Polysaccharide Biosynthesis Protein SpsA, Chain A"/>
    <property type="match status" value="2"/>
</dbReference>
<evidence type="ECO:0000259" key="2">
    <source>
        <dbReference type="Pfam" id="PF13524"/>
    </source>
</evidence>
<accession>A0A4V3Z5C8</accession>
<evidence type="ECO:0000313" key="3">
    <source>
        <dbReference type="EMBL" id="THJ64969.1"/>
    </source>
</evidence>
<gene>
    <name evidence="3" type="ORF">E8P82_13340</name>
</gene>
<dbReference type="PANTHER" id="PTHR43685">
    <property type="entry name" value="GLYCOSYLTRANSFERASE"/>
    <property type="match status" value="1"/>
</dbReference>
<dbReference type="GO" id="GO:0016740">
    <property type="term" value="F:transferase activity"/>
    <property type="evidence" value="ECO:0007669"/>
    <property type="project" value="UniProtKB-KW"/>
</dbReference>
<dbReference type="EMBL" id="SSWH01000014">
    <property type="protein sequence ID" value="THJ64969.1"/>
    <property type="molecule type" value="Genomic_DNA"/>
</dbReference>
<dbReference type="CDD" id="cd00761">
    <property type="entry name" value="Glyco_tranf_GTA_type"/>
    <property type="match status" value="1"/>
</dbReference>
<sequence length="1012" mass="112508">MSARKEPLAPIGVRGQRLIDTEIFDAEYYAAESGRDFRSKRSAAVHLVQYGMKAGLSFHPLFDLGMFPVYIRDAYKIGDVESVLTYLRSPRSRQHKWSYLFDPSVLTGPSSEGSLLLSRYRAGTPRELPVPTKRLGQPLNWLDTRALMVAHARVVKQIDVEKKPLRRTTWSDLEEGAWLAGIEGIPIPSDRETPVISIVMPAWNRAPVIEEAINSVRRQTLEAWELIVVDDGSTDGTQDVVRALAEEEPRIHLVEADHQGVCAARNRGIDEARGELLAFLDTDNVWRPTFLHNMYAGLLHSGGRAAYSAARMLNEREEYTGQVITAEKLLVRNYVDLNVLVAETSLVRELGGFDPFLHRWVDYDLVLRITEKTEIEYFPFLGCDYVDDHNEDRITRRESANWEYAVLGKNLLNRFVPDAAPDRNTTPIMSIIVRITDSIDLAVRNIRESLGPDVPEQVELIVVDEVAGFRSSLRLRAALAGLSGLKYLKLPRRYTPAIAYNIAAQHAVGSALLFLRESVELRSGAIDQLIVAIADESVSGVQPLVTDTTGVVVSAGGAGHERSLATPLFRGFNLHDVERHDGRALDELVLAAFCVRTQDYRDLGGLRNIFAGDAAIVDFLRRLREASGREFARASNALAVDHSADAFSEEPALVEADAEWLTSSNKPTRALAEHYSLVGFKLDTLTAPRLPRLQPAVPTITRSTDDSGATSGLRWAIKIGADFSVGGNRWGDVPYAADLAESLTALGQEVVVDRAGAFSRPSNMLDDVVLVIRGLVRCEPQPGKVNVLWAISRPDLITRDELLGFDAIFGASRVWCDFVTTKWGIEASYLPQATNPRRFHPGHSSTGDPRYELTFVGGPRKPIGRKVVADSVRLGATVSVWGPRWEQFVPADAVVDDYISNDSLSALYRSSRIVLNDHFEDMARWGFANNRLYDAVASGARVISDHVDGIEDIFQGAVRTYTSLEELEHLLKDRNGFPDDTRMAEISRQIRDEHNFDARASTLLRAVRDCRV</sequence>
<dbReference type="InterPro" id="IPR050834">
    <property type="entry name" value="Glycosyltransf_2"/>
</dbReference>
<evidence type="ECO:0000259" key="1">
    <source>
        <dbReference type="Pfam" id="PF00535"/>
    </source>
</evidence>
<proteinExistence type="predicted"/>
<dbReference type="InterPro" id="IPR001173">
    <property type="entry name" value="Glyco_trans_2-like"/>
</dbReference>
<protein>
    <submittedName>
        <fullName evidence="3">Glycosyltransferase</fullName>
    </submittedName>
</protein>
<evidence type="ECO:0000313" key="4">
    <source>
        <dbReference type="Proteomes" id="UP000305233"/>
    </source>
</evidence>
<dbReference type="InterPro" id="IPR055259">
    <property type="entry name" value="YkvP/CgeB_Glyco_trans-like"/>
</dbReference>
<dbReference type="Pfam" id="PF00535">
    <property type="entry name" value="Glycos_transf_2"/>
    <property type="match status" value="1"/>
</dbReference>
<keyword evidence="3" id="KW-0808">Transferase</keyword>
<dbReference type="AlphaFoldDB" id="A0A4V3Z5C8"/>
<dbReference type="OrthoDB" id="153025at2"/>
<dbReference type="InterPro" id="IPR029044">
    <property type="entry name" value="Nucleotide-diphossugar_trans"/>
</dbReference>
<dbReference type="PANTHER" id="PTHR43685:SF2">
    <property type="entry name" value="GLYCOSYLTRANSFERASE 2-LIKE DOMAIN-CONTAINING PROTEIN"/>
    <property type="match status" value="1"/>
</dbReference>
<name>A0A4V3Z5C8_9MICC</name>
<feature type="domain" description="Spore protein YkvP/CgeB glycosyl transferase-like" evidence="2">
    <location>
        <begin position="874"/>
        <end position="1004"/>
    </location>
</feature>
<keyword evidence="4" id="KW-1185">Reference proteome</keyword>